<dbReference type="PANTHER" id="PTHR34347">
    <property type="entry name" value="DNA REPAIR-SCAFFOLDING PROTEIN SPIDR"/>
    <property type="match status" value="1"/>
</dbReference>
<dbReference type="PANTHER" id="PTHR34347:SF1">
    <property type="entry name" value="DNA REPAIR-SCAFFOLDING PROTEIN"/>
    <property type="match status" value="1"/>
</dbReference>
<evidence type="ECO:0000313" key="1">
    <source>
        <dbReference type="EMBL" id="CAF0760583.1"/>
    </source>
</evidence>
<dbReference type="GO" id="GO:0070202">
    <property type="term" value="P:regulation of establishment of protein localization to chromosome"/>
    <property type="evidence" value="ECO:0007669"/>
    <property type="project" value="TreeGrafter"/>
</dbReference>
<name>A0A813PTY4_9BILA</name>
<organism evidence="1 2">
    <name type="scientific">Brachionus calyciflorus</name>
    <dbReference type="NCBI Taxonomy" id="104777"/>
    <lineage>
        <taxon>Eukaryota</taxon>
        <taxon>Metazoa</taxon>
        <taxon>Spiralia</taxon>
        <taxon>Gnathifera</taxon>
        <taxon>Rotifera</taxon>
        <taxon>Eurotatoria</taxon>
        <taxon>Monogononta</taxon>
        <taxon>Pseudotrocha</taxon>
        <taxon>Ploima</taxon>
        <taxon>Brachionidae</taxon>
        <taxon>Brachionus</taxon>
    </lineage>
</organism>
<dbReference type="AlphaFoldDB" id="A0A813PTY4"/>
<dbReference type="GO" id="GO:0005654">
    <property type="term" value="C:nucleoplasm"/>
    <property type="evidence" value="ECO:0007669"/>
    <property type="project" value="TreeGrafter"/>
</dbReference>
<keyword evidence="2" id="KW-1185">Reference proteome</keyword>
<evidence type="ECO:0000313" key="2">
    <source>
        <dbReference type="Proteomes" id="UP000663879"/>
    </source>
</evidence>
<gene>
    <name evidence="1" type="ORF">OXX778_LOCUS4406</name>
</gene>
<dbReference type="GO" id="GO:0000228">
    <property type="term" value="C:nuclear chromosome"/>
    <property type="evidence" value="ECO:0007669"/>
    <property type="project" value="TreeGrafter"/>
</dbReference>
<proteinExistence type="predicted"/>
<dbReference type="InterPro" id="IPR053054">
    <property type="entry name" value="DNA_repair-scaffolding"/>
</dbReference>
<dbReference type="EMBL" id="CAJNOC010000429">
    <property type="protein sequence ID" value="CAF0760583.1"/>
    <property type="molecule type" value="Genomic_DNA"/>
</dbReference>
<dbReference type="GO" id="GO:0000724">
    <property type="term" value="P:double-strand break repair via homologous recombination"/>
    <property type="evidence" value="ECO:0007669"/>
    <property type="project" value="TreeGrafter"/>
</dbReference>
<reference evidence="1" key="1">
    <citation type="submission" date="2021-02" db="EMBL/GenBank/DDBJ databases">
        <authorList>
            <person name="Nowell W R."/>
        </authorList>
    </citation>
    <scope>NUCLEOTIDE SEQUENCE</scope>
    <source>
        <strain evidence="1">Ploen Becks lab</strain>
    </source>
</reference>
<dbReference type="OrthoDB" id="10643238at2759"/>
<protein>
    <submittedName>
        <fullName evidence="1">Uncharacterized protein</fullName>
    </submittedName>
</protein>
<comment type="caution">
    <text evidence="1">The sequence shown here is derived from an EMBL/GenBank/DDBJ whole genome shotgun (WGS) entry which is preliminary data.</text>
</comment>
<dbReference type="Proteomes" id="UP000663879">
    <property type="component" value="Unassembled WGS sequence"/>
</dbReference>
<accession>A0A813PTY4</accession>
<sequence length="1166" mass="135570">MNQKNSAFGKPDDYFDFLIKSNDKNRIIKSKRKISEIIIDDIDSENILPKTIRSKTALESILESQTQSNLTQIEEIKIDKPIGKRDQKIFFKSKNIFQQPPVATFKKKQHVEIDSLFEDEEEIPTQESISELQTFAKKTCQKLINRIHFQSDDEISIDESISQKNSQKNLTRNKQKSLNYDLDDILNGEEILIEDKPKPRVPQREKIEFLNHRINEIDEIIEEVEPNPNSKIKKISPNKTINKRTENLDELIGDEFPIEVKKSISIKSSNYIDDIENVDYGKKTILFKAKGLPKVNDIDELLKDETETELFNKDKPKPIDYLSMSTNSLNLEEMEEQAGNHNEKDQIIEPSSSFQENYTQHHDIKEEVYFNSNNVFDETINSKGSEWLKEINTKLNNSSMVNPRQNLNETTVLDKFNQSNFLANNSSICLSQMENKKKKIKFIKNGYADKLQKLLIRQKSSINFIKHHMNKKKVTDGATQKFKNVSNIVKLVPFFCQVSPNNSFCLLYAYNLSEFENSNSEISSLNVSYLLISNEELDYASYFQSGIIKSKYFINIFPPWRKMLLKEFNQNLYFCTNLIEIASIERENEYYEMIKIDTFERLVFNLNGLQCPSCVDSSGDCKLNLFDPKMFIKCLKTKNTKPIIAKPLATQKTSNFYTQGQSGIFYTQTDSEYYNENKNTDLLISSNSQYLRMNSILDALENIGYYGFTGFNATVQRIGLFKANSFSSFQTQRTQTQFDNSQYKRQIIVSDKCGLFALIVFPLSLDFNEIIQSHKYEFNSLKFIEKQNLTKKDNPEVHDQICFLWNTVNSKRDSKSKLSPKLCQKIIYIFEFMSANRSTLNEIEISKEFIEEQNFLSLKNARLAESKFLGQLYFNLNDVIIFKIHEIENSQKILLFFIEKIQVFTNTNLKIRSLQLESLSQIRDVSLIQKLKDNFLVFNCKFEDKITVIALKNITLSESTDDKIVKFGLFSSIEPIDLSKFNQIKEKNSLYYDPFDSISLRKLIYSNITELKNDYNLSEYEFFRVSGIILNICEDNCSFDFFCQNCQNRGTDMEDTNAQSSQLNFDQIEKTWICNLCGNSNESPILNVQIQVVLNCVGISRLFKLKLHKTTIERLIPLEKIKNMFTCTNADQDCDISVLINQKLESSICFIFKLNDSEIFAEEIVF</sequence>